<keyword evidence="3" id="KW-1185">Reference proteome</keyword>
<evidence type="ECO:0000256" key="1">
    <source>
        <dbReference type="SAM" id="MobiDB-lite"/>
    </source>
</evidence>
<feature type="compositionally biased region" description="Low complexity" evidence="1">
    <location>
        <begin position="127"/>
        <end position="139"/>
    </location>
</feature>
<sequence>MKNPCTLIQPTLHQFISLRKREKNNFNDKFDMCNLNIHASTSGGDYDYPKEIHSSSKSCSPLKRDFQLLGILSKDSTTSSAMDLNLNYDSQLMSIDQPRSDRSNDLDLFHQPISETVIDPSKSVAKSNSQSKPSSLSSISDLMSIDPSLDISPSTVDALCFDNRNRSDSAIRSAEEVEARIRFTKINNYEDLSAVARCIDFSPNNLLPQPITLISSPYKRKGKKNIKPESIGPSKLNDTNHLMMLQSSKRFVVDFDTNVSCLGQHIVDVIYHKVYDSNIVIIPYLFKD</sequence>
<organism evidence="2 3">
    <name type="scientific">Zostera marina</name>
    <name type="common">Eelgrass</name>
    <dbReference type="NCBI Taxonomy" id="29655"/>
    <lineage>
        <taxon>Eukaryota</taxon>
        <taxon>Viridiplantae</taxon>
        <taxon>Streptophyta</taxon>
        <taxon>Embryophyta</taxon>
        <taxon>Tracheophyta</taxon>
        <taxon>Spermatophyta</taxon>
        <taxon>Magnoliopsida</taxon>
        <taxon>Liliopsida</taxon>
        <taxon>Zosteraceae</taxon>
        <taxon>Zostera</taxon>
    </lineage>
</organism>
<dbReference type="AlphaFoldDB" id="A0A0K9NSI4"/>
<reference evidence="3" key="1">
    <citation type="journal article" date="2016" name="Nature">
        <title>The genome of the seagrass Zostera marina reveals angiosperm adaptation to the sea.</title>
        <authorList>
            <person name="Olsen J.L."/>
            <person name="Rouze P."/>
            <person name="Verhelst B."/>
            <person name="Lin Y.-C."/>
            <person name="Bayer T."/>
            <person name="Collen J."/>
            <person name="Dattolo E."/>
            <person name="De Paoli E."/>
            <person name="Dittami S."/>
            <person name="Maumus F."/>
            <person name="Michel G."/>
            <person name="Kersting A."/>
            <person name="Lauritano C."/>
            <person name="Lohaus R."/>
            <person name="Toepel M."/>
            <person name="Tonon T."/>
            <person name="Vanneste K."/>
            <person name="Amirebrahimi M."/>
            <person name="Brakel J."/>
            <person name="Bostroem C."/>
            <person name="Chovatia M."/>
            <person name="Grimwood J."/>
            <person name="Jenkins J.W."/>
            <person name="Jueterbock A."/>
            <person name="Mraz A."/>
            <person name="Stam W.T."/>
            <person name="Tice H."/>
            <person name="Bornberg-Bauer E."/>
            <person name="Green P.J."/>
            <person name="Pearson G.A."/>
            <person name="Procaccini G."/>
            <person name="Duarte C.M."/>
            <person name="Schmutz J."/>
            <person name="Reusch T.B.H."/>
            <person name="Van de Peer Y."/>
        </authorList>
    </citation>
    <scope>NUCLEOTIDE SEQUENCE [LARGE SCALE GENOMIC DNA]</scope>
    <source>
        <strain evidence="3">cv. Finnish</strain>
    </source>
</reference>
<dbReference type="Proteomes" id="UP000036987">
    <property type="component" value="Unassembled WGS sequence"/>
</dbReference>
<gene>
    <name evidence="2" type="ORF">ZOSMA_71G00270</name>
</gene>
<evidence type="ECO:0000313" key="3">
    <source>
        <dbReference type="Proteomes" id="UP000036987"/>
    </source>
</evidence>
<feature type="region of interest" description="Disordered" evidence="1">
    <location>
        <begin position="119"/>
        <end position="139"/>
    </location>
</feature>
<evidence type="ECO:0000313" key="2">
    <source>
        <dbReference type="EMBL" id="KMZ58955.1"/>
    </source>
</evidence>
<name>A0A0K9NSI4_ZOSMR</name>
<accession>A0A0K9NSI4</accession>
<protein>
    <submittedName>
        <fullName evidence="2">Uncharacterized protein</fullName>
    </submittedName>
</protein>
<proteinExistence type="predicted"/>
<dbReference type="EMBL" id="LFYR01001841">
    <property type="protein sequence ID" value="KMZ58955.1"/>
    <property type="molecule type" value="Genomic_DNA"/>
</dbReference>
<comment type="caution">
    <text evidence="2">The sequence shown here is derived from an EMBL/GenBank/DDBJ whole genome shotgun (WGS) entry which is preliminary data.</text>
</comment>